<feature type="domain" description="Glycosyl hydrolase family 32 C-terminal" evidence="7">
    <location>
        <begin position="312"/>
        <end position="510"/>
    </location>
</feature>
<dbReference type="SUPFAM" id="SSF75005">
    <property type="entry name" value="Arabinanase/levansucrase/invertase"/>
    <property type="match status" value="1"/>
</dbReference>
<dbReference type="AlphaFoldDB" id="A0AAV5CSD2"/>
<dbReference type="SUPFAM" id="SSF49899">
    <property type="entry name" value="Concanavalin A-like lectins/glucanases"/>
    <property type="match status" value="1"/>
</dbReference>
<keyword evidence="2 5" id="KW-0378">Hydrolase</keyword>
<comment type="caution">
    <text evidence="8">The sequence shown here is derived from an EMBL/GenBank/DDBJ whole genome shotgun (WGS) entry which is preliminary data.</text>
</comment>
<evidence type="ECO:0000256" key="3">
    <source>
        <dbReference type="ARBA" id="ARBA00023180"/>
    </source>
</evidence>
<dbReference type="PANTHER" id="PTHR31953">
    <property type="entry name" value="BETA-FRUCTOFURANOSIDASE, INSOLUBLE ISOENZYME CWINV1-RELATED"/>
    <property type="match status" value="1"/>
</dbReference>
<sequence length="522" mass="57557">MYHMMYQYNPDGPTWGTGKLSWGHSVSGDLVNWAFLDTALEPTSPFDSDGCWSGSTTVLPDGRPVIIYTGRDSNGLQVQNVAFAKNPSDPLFREWEKPSVNPVIRQPADVTGNNFRDPTTAWLGRDGLWRVAVAGEVGGVKSALVYRTADFLNWKRSPAALHASADDGTAFECPDLFPVAVDGAHGLDTSVMVHAAGPDHVIRHVLVLSKMCDEDYYMVGVYDDADDTFVPEEPERGDDVRSWRRLDHGHVFGAKSFFDARKKRRVLWAWVEETDGPAGEVVGKDWSGVMTFPRAVWLDGDGKQLVQWPVEEIETLRTTSDKPVVLEGVGLGSGGRHEIAGIQALQADVEVVFEIPNLEDAEMLDPTWLRDPQKLCKEKGAAQGGVGPFGLVVMASGNMEEHTSVFFRVFKHEDKYKVLMCTDLTRSSKKEGVLKPVYGGFVDVDVAKDRRISLRTLIDHSVIESFGGGGRTCMTARVYPEHVATGNSSHLYVFNNGWSAVKVSKLEAWELRTAAVHVECDA</sequence>
<dbReference type="Pfam" id="PF00251">
    <property type="entry name" value="Glyco_hydro_32N"/>
    <property type="match status" value="1"/>
</dbReference>
<evidence type="ECO:0000259" key="7">
    <source>
        <dbReference type="Pfam" id="PF08244"/>
    </source>
</evidence>
<dbReference type="InterPro" id="IPR001362">
    <property type="entry name" value="Glyco_hydro_32"/>
</dbReference>
<dbReference type="Gene3D" id="2.115.10.20">
    <property type="entry name" value="Glycosyl hydrolase domain, family 43"/>
    <property type="match status" value="1"/>
</dbReference>
<dbReference type="InterPro" id="IPR023296">
    <property type="entry name" value="Glyco_hydro_beta-prop_sf"/>
</dbReference>
<evidence type="ECO:0000313" key="8">
    <source>
        <dbReference type="EMBL" id="GJN01423.1"/>
    </source>
</evidence>
<dbReference type="EMBL" id="BQKI01000009">
    <property type="protein sequence ID" value="GJN01423.1"/>
    <property type="molecule type" value="Genomic_DNA"/>
</dbReference>
<dbReference type="FunFam" id="2.60.120.560:FF:000002">
    <property type="entry name" value="Beta-fructofuranosidase, insoluble isoenzyme CWINV1"/>
    <property type="match status" value="1"/>
</dbReference>
<evidence type="ECO:0000259" key="6">
    <source>
        <dbReference type="Pfam" id="PF00251"/>
    </source>
</evidence>
<name>A0AAV5CSD2_ELECO</name>
<protein>
    <submittedName>
        <fullName evidence="8">Uncharacterized protein</fullName>
    </submittedName>
</protein>
<dbReference type="GO" id="GO:0005975">
    <property type="term" value="P:carbohydrate metabolic process"/>
    <property type="evidence" value="ECO:0007669"/>
    <property type="project" value="InterPro"/>
</dbReference>
<keyword evidence="9" id="KW-1185">Reference proteome</keyword>
<proteinExistence type="inferred from homology"/>
<dbReference type="InterPro" id="IPR013148">
    <property type="entry name" value="Glyco_hydro_32_N"/>
</dbReference>
<reference evidence="8" key="1">
    <citation type="journal article" date="2018" name="DNA Res.">
        <title>Multiple hybrid de novo genome assembly of finger millet, an orphan allotetraploid crop.</title>
        <authorList>
            <person name="Hatakeyama M."/>
            <person name="Aluri S."/>
            <person name="Balachadran M.T."/>
            <person name="Sivarajan S.R."/>
            <person name="Patrignani A."/>
            <person name="Gruter S."/>
            <person name="Poveda L."/>
            <person name="Shimizu-Inatsugi R."/>
            <person name="Baeten J."/>
            <person name="Francoijs K.J."/>
            <person name="Nataraja K.N."/>
            <person name="Reddy Y.A.N."/>
            <person name="Phadnis S."/>
            <person name="Ravikumar R.L."/>
            <person name="Schlapbach R."/>
            <person name="Sreeman S.M."/>
            <person name="Shimizu K.K."/>
        </authorList>
    </citation>
    <scope>NUCLEOTIDE SEQUENCE</scope>
</reference>
<evidence type="ECO:0000313" key="9">
    <source>
        <dbReference type="Proteomes" id="UP001054889"/>
    </source>
</evidence>
<dbReference type="InterPro" id="IPR013189">
    <property type="entry name" value="Glyco_hydro_32_C"/>
</dbReference>
<evidence type="ECO:0000256" key="2">
    <source>
        <dbReference type="ARBA" id="ARBA00022801"/>
    </source>
</evidence>
<comment type="similarity">
    <text evidence="1 5">Belongs to the glycosyl hydrolase 32 family.</text>
</comment>
<dbReference type="CDD" id="cd18624">
    <property type="entry name" value="GH32_Fruct1-like"/>
    <property type="match status" value="1"/>
</dbReference>
<evidence type="ECO:0000256" key="1">
    <source>
        <dbReference type="ARBA" id="ARBA00009902"/>
    </source>
</evidence>
<accession>A0AAV5CSD2</accession>
<dbReference type="GO" id="GO:0004553">
    <property type="term" value="F:hydrolase activity, hydrolyzing O-glycosyl compounds"/>
    <property type="evidence" value="ECO:0007669"/>
    <property type="project" value="InterPro"/>
</dbReference>
<dbReference type="Gene3D" id="2.60.120.560">
    <property type="entry name" value="Exo-inulinase, domain 1"/>
    <property type="match status" value="1"/>
</dbReference>
<keyword evidence="4 5" id="KW-0326">Glycosidase</keyword>
<reference evidence="8" key="2">
    <citation type="submission" date="2021-12" db="EMBL/GenBank/DDBJ databases">
        <title>Resequencing data analysis of finger millet.</title>
        <authorList>
            <person name="Hatakeyama M."/>
            <person name="Aluri S."/>
            <person name="Balachadran M.T."/>
            <person name="Sivarajan S.R."/>
            <person name="Poveda L."/>
            <person name="Shimizu-Inatsugi R."/>
            <person name="Schlapbach R."/>
            <person name="Sreeman S.M."/>
            <person name="Shimizu K.K."/>
        </authorList>
    </citation>
    <scope>NUCLEOTIDE SEQUENCE</scope>
</reference>
<keyword evidence="3" id="KW-0325">Glycoprotein</keyword>
<dbReference type="InterPro" id="IPR050551">
    <property type="entry name" value="Fructan_Metab_Enzymes"/>
</dbReference>
<organism evidence="8 9">
    <name type="scientific">Eleusine coracana subsp. coracana</name>
    <dbReference type="NCBI Taxonomy" id="191504"/>
    <lineage>
        <taxon>Eukaryota</taxon>
        <taxon>Viridiplantae</taxon>
        <taxon>Streptophyta</taxon>
        <taxon>Embryophyta</taxon>
        <taxon>Tracheophyta</taxon>
        <taxon>Spermatophyta</taxon>
        <taxon>Magnoliopsida</taxon>
        <taxon>Liliopsida</taxon>
        <taxon>Poales</taxon>
        <taxon>Poaceae</taxon>
        <taxon>PACMAD clade</taxon>
        <taxon>Chloridoideae</taxon>
        <taxon>Cynodonteae</taxon>
        <taxon>Eleusininae</taxon>
        <taxon>Eleusine</taxon>
    </lineage>
</organism>
<dbReference type="InterPro" id="IPR013320">
    <property type="entry name" value="ConA-like_dom_sf"/>
</dbReference>
<dbReference type="Pfam" id="PF08244">
    <property type="entry name" value="Glyco_hydro_32C"/>
    <property type="match status" value="1"/>
</dbReference>
<evidence type="ECO:0000256" key="5">
    <source>
        <dbReference type="RuleBase" id="RU362110"/>
    </source>
</evidence>
<dbReference type="Proteomes" id="UP001054889">
    <property type="component" value="Unassembled WGS sequence"/>
</dbReference>
<evidence type="ECO:0000256" key="4">
    <source>
        <dbReference type="ARBA" id="ARBA00023295"/>
    </source>
</evidence>
<dbReference type="SMART" id="SM00640">
    <property type="entry name" value="Glyco_32"/>
    <property type="match status" value="1"/>
</dbReference>
<feature type="domain" description="Glycosyl hydrolase family 32 N-terminal" evidence="6">
    <location>
        <begin position="1"/>
        <end position="309"/>
    </location>
</feature>
<gene>
    <name evidence="8" type="primary">ga18689</name>
    <name evidence="8" type="ORF">PR202_ga18689</name>
</gene>